<dbReference type="KEGG" id="bfo:118421443"/>
<feature type="coiled-coil region" evidence="4">
    <location>
        <begin position="82"/>
        <end position="152"/>
    </location>
</feature>
<reference evidence="7 8" key="2">
    <citation type="submission" date="2025-04" db="UniProtKB">
        <authorList>
            <consortium name="RefSeq"/>
        </authorList>
    </citation>
    <scope>IDENTIFICATION</scope>
    <source>
        <strain evidence="7 8">S238N-H82</strain>
        <tissue evidence="7 8">Testes</tissue>
    </source>
</reference>
<dbReference type="OrthoDB" id="371899at2759"/>
<dbReference type="InterPro" id="IPR038077">
    <property type="entry name" value="Troponin_sf"/>
</dbReference>
<feature type="compositionally biased region" description="Basic and acidic residues" evidence="5">
    <location>
        <begin position="11"/>
        <end position="27"/>
    </location>
</feature>
<evidence type="ECO:0000313" key="7">
    <source>
        <dbReference type="RefSeq" id="XP_035684625.1"/>
    </source>
</evidence>
<dbReference type="PANTHER" id="PTHR13738:SF1">
    <property type="entry name" value="TROPONIN I"/>
    <property type="match status" value="1"/>
</dbReference>
<evidence type="ECO:0000313" key="8">
    <source>
        <dbReference type="RefSeq" id="XP_035684629.1"/>
    </source>
</evidence>
<feature type="compositionally biased region" description="Basic residues" evidence="5">
    <location>
        <begin position="1"/>
        <end position="10"/>
    </location>
</feature>
<dbReference type="Gene3D" id="1.20.5.350">
    <property type="match status" value="1"/>
</dbReference>
<dbReference type="GO" id="GO:0005861">
    <property type="term" value="C:troponin complex"/>
    <property type="evidence" value="ECO:0000318"/>
    <property type="project" value="GO_Central"/>
</dbReference>
<evidence type="ECO:0000256" key="2">
    <source>
        <dbReference type="ARBA" id="ARBA00009930"/>
    </source>
</evidence>
<feature type="region of interest" description="Disordered" evidence="5">
    <location>
        <begin position="1"/>
        <end position="68"/>
    </location>
</feature>
<evidence type="ECO:0000256" key="5">
    <source>
        <dbReference type="SAM" id="MobiDB-lite"/>
    </source>
</evidence>
<protein>
    <submittedName>
        <fullName evidence="7 8">Troponin I, slow skeletal muscle-like isoform X1</fullName>
    </submittedName>
</protein>
<accession>A0A9J7LMS5</accession>
<dbReference type="SUPFAM" id="SSF90250">
    <property type="entry name" value="Troponin coil-coiled subunits"/>
    <property type="match status" value="1"/>
</dbReference>
<feature type="compositionally biased region" description="Acidic residues" evidence="5">
    <location>
        <begin position="226"/>
        <end position="235"/>
    </location>
</feature>
<dbReference type="Proteomes" id="UP000001554">
    <property type="component" value="Chromosome 8"/>
</dbReference>
<sequence>MEARRKKAEMRKREEEARKAEQPKVKQQEQPMVKGRSSSPAEDMGDENSGPPPEKTQEKSALSSFKSKLSAGRKLNIKTLMLKKAKEDLAQEAAERESAKRKYLEDVLPPLKLGGLSKDALESLCRDLHAQIEQAEEERFEAEYKVKKNDQEIEDLNMRIMSFTGRFKKPELKKVKVTPENMLNSLAESRRTKPGIIDFRANLKHVEREGHDSRRGSSSTTKSEGMEENLNGEED</sequence>
<dbReference type="AlphaFoldDB" id="A0A9J7LMS5"/>
<evidence type="ECO:0000256" key="3">
    <source>
        <dbReference type="ARBA" id="ARBA00023179"/>
    </source>
</evidence>
<feature type="region of interest" description="Disordered" evidence="5">
    <location>
        <begin position="199"/>
        <end position="235"/>
    </location>
</feature>
<dbReference type="InterPro" id="IPR050875">
    <property type="entry name" value="Troponin_I"/>
</dbReference>
<keyword evidence="4" id="KW-0175">Coiled coil</keyword>
<feature type="compositionally biased region" description="Basic and acidic residues" evidence="5">
    <location>
        <begin position="204"/>
        <end position="215"/>
    </location>
</feature>
<keyword evidence="6" id="KW-1185">Reference proteome</keyword>
<feature type="compositionally biased region" description="Low complexity" evidence="5">
    <location>
        <begin position="59"/>
        <end position="68"/>
    </location>
</feature>
<evidence type="ECO:0000256" key="4">
    <source>
        <dbReference type="SAM" id="Coils"/>
    </source>
</evidence>
<dbReference type="OMA" id="YLRFYCK"/>
<proteinExistence type="inferred from homology"/>
<organism evidence="6 8">
    <name type="scientific">Branchiostoma floridae</name>
    <name type="common">Florida lancelet</name>
    <name type="synonym">Amphioxus</name>
    <dbReference type="NCBI Taxonomy" id="7739"/>
    <lineage>
        <taxon>Eukaryota</taxon>
        <taxon>Metazoa</taxon>
        <taxon>Chordata</taxon>
        <taxon>Cephalochordata</taxon>
        <taxon>Leptocardii</taxon>
        <taxon>Amphioxiformes</taxon>
        <taxon>Branchiostomatidae</taxon>
        <taxon>Branchiostoma</taxon>
    </lineage>
</organism>
<dbReference type="Pfam" id="PF00992">
    <property type="entry name" value="Troponin"/>
    <property type="match status" value="1"/>
</dbReference>
<evidence type="ECO:0000313" key="6">
    <source>
        <dbReference type="Proteomes" id="UP000001554"/>
    </source>
</evidence>
<comment type="similarity">
    <text evidence="2">Belongs to the troponin I family.</text>
</comment>
<dbReference type="InterPro" id="IPR001978">
    <property type="entry name" value="Troponin"/>
</dbReference>
<evidence type="ECO:0000256" key="1">
    <source>
        <dbReference type="ARBA" id="ARBA00001988"/>
    </source>
</evidence>
<dbReference type="RefSeq" id="XP_035684625.1">
    <property type="nucleotide sequence ID" value="XM_035828732.1"/>
</dbReference>
<keyword evidence="3" id="KW-0514">Muscle protein</keyword>
<comment type="function">
    <text evidence="1">Troponin I is the inhibitory subunit of troponin, the thin filament regulatory complex which confers calcium-sensitivity to striated muscle actomyosin ATPase activity.</text>
</comment>
<reference evidence="6" key="1">
    <citation type="journal article" date="2020" name="Nat. Ecol. Evol.">
        <title>Deeply conserved synteny resolves early events in vertebrate evolution.</title>
        <authorList>
            <person name="Simakov O."/>
            <person name="Marletaz F."/>
            <person name="Yue J.X."/>
            <person name="O'Connell B."/>
            <person name="Jenkins J."/>
            <person name="Brandt A."/>
            <person name="Calef R."/>
            <person name="Tung C.H."/>
            <person name="Huang T.K."/>
            <person name="Schmutz J."/>
            <person name="Satoh N."/>
            <person name="Yu J.K."/>
            <person name="Putnam N.H."/>
            <person name="Green R.E."/>
            <person name="Rokhsar D.S."/>
        </authorList>
    </citation>
    <scope>NUCLEOTIDE SEQUENCE [LARGE SCALE GENOMIC DNA]</scope>
    <source>
        <strain evidence="6">S238N-H82</strain>
    </source>
</reference>
<dbReference type="PANTHER" id="PTHR13738">
    <property type="entry name" value="TROPONIN I"/>
    <property type="match status" value="1"/>
</dbReference>
<gene>
    <name evidence="7 8" type="primary">LOC118421443</name>
</gene>
<name>A0A9J7LMS5_BRAFL</name>
<dbReference type="GeneID" id="118421443"/>
<dbReference type="RefSeq" id="XP_035684629.1">
    <property type="nucleotide sequence ID" value="XM_035828736.1"/>
</dbReference>
<dbReference type="GO" id="GO:0006936">
    <property type="term" value="P:muscle contraction"/>
    <property type="evidence" value="ECO:0000318"/>
    <property type="project" value="GO_Central"/>
</dbReference>